<gene>
    <name evidence="1" type="ORF">QQF64_028856</name>
</gene>
<evidence type="ECO:0000313" key="2">
    <source>
        <dbReference type="Proteomes" id="UP001558613"/>
    </source>
</evidence>
<proteinExistence type="predicted"/>
<protein>
    <submittedName>
        <fullName evidence="1">Uncharacterized protein</fullName>
    </submittedName>
</protein>
<organism evidence="1 2">
    <name type="scientific">Cirrhinus molitorella</name>
    <name type="common">mud carp</name>
    <dbReference type="NCBI Taxonomy" id="172907"/>
    <lineage>
        <taxon>Eukaryota</taxon>
        <taxon>Metazoa</taxon>
        <taxon>Chordata</taxon>
        <taxon>Craniata</taxon>
        <taxon>Vertebrata</taxon>
        <taxon>Euteleostomi</taxon>
        <taxon>Actinopterygii</taxon>
        <taxon>Neopterygii</taxon>
        <taxon>Teleostei</taxon>
        <taxon>Ostariophysi</taxon>
        <taxon>Cypriniformes</taxon>
        <taxon>Cyprinidae</taxon>
        <taxon>Labeoninae</taxon>
        <taxon>Labeonini</taxon>
        <taxon>Cirrhinus</taxon>
    </lineage>
</organism>
<evidence type="ECO:0000313" key="1">
    <source>
        <dbReference type="EMBL" id="KAL1272994.1"/>
    </source>
</evidence>
<reference evidence="1 2" key="1">
    <citation type="submission" date="2023-09" db="EMBL/GenBank/DDBJ databases">
        <authorList>
            <person name="Wang M."/>
        </authorList>
    </citation>
    <scope>NUCLEOTIDE SEQUENCE [LARGE SCALE GENOMIC DNA]</scope>
    <source>
        <strain evidence="1">GT-2023</strain>
        <tissue evidence="1">Liver</tissue>
    </source>
</reference>
<name>A0ABR3N804_9TELE</name>
<dbReference type="Proteomes" id="UP001558613">
    <property type="component" value="Unassembled WGS sequence"/>
</dbReference>
<keyword evidence="2" id="KW-1185">Reference proteome</keyword>
<comment type="caution">
    <text evidence="1">The sequence shown here is derived from an EMBL/GenBank/DDBJ whole genome shotgun (WGS) entry which is preliminary data.</text>
</comment>
<sequence>MSHASRGSDSLHTYVSPGDILLPESPCKPPLKKGKAKDDAVISTLSQLINYRLDALEKMVGENVLKIEGLKKTVDFVCAELNDIKGKVGHFEARLNMEKKKMEQCKKRIADLERYSHCWNLRLHGIPEKENENVRAESVHVCMAIFPEEGKTLPDKIALGRNFQTLQD</sequence>
<dbReference type="EMBL" id="JAYMGO010000006">
    <property type="protein sequence ID" value="KAL1272994.1"/>
    <property type="molecule type" value="Genomic_DNA"/>
</dbReference>
<accession>A0ABR3N804</accession>